<dbReference type="AlphaFoldDB" id="A0A0Q9Z6D4"/>
<name>A0A0Q9Z6D4_9FLAO</name>
<evidence type="ECO:0000313" key="1">
    <source>
        <dbReference type="EMBL" id="KRG28416.1"/>
    </source>
</evidence>
<gene>
    <name evidence="1" type="ORF">APR42_06445</name>
</gene>
<evidence type="ECO:0000313" key="2">
    <source>
        <dbReference type="Proteomes" id="UP000051643"/>
    </source>
</evidence>
<dbReference type="OrthoDB" id="597706at2"/>
<reference evidence="1" key="1">
    <citation type="submission" date="2015-10" db="EMBL/GenBank/DDBJ databases">
        <title>Draft genome sequence of Salegentibacter mishustinae KCTC 12263.</title>
        <authorList>
            <person name="Lin W."/>
            <person name="Zheng Q."/>
        </authorList>
    </citation>
    <scope>NUCLEOTIDE SEQUENCE [LARGE SCALE GENOMIC DNA]</scope>
    <source>
        <strain evidence="1">KCTC 12263</strain>
    </source>
</reference>
<dbReference type="RefSeq" id="WP_057482086.1">
    <property type="nucleotide sequence ID" value="NZ_BMWR01000001.1"/>
</dbReference>
<keyword evidence="2" id="KW-1185">Reference proteome</keyword>
<dbReference type="EMBL" id="LKTP01000023">
    <property type="protein sequence ID" value="KRG28416.1"/>
    <property type="molecule type" value="Genomic_DNA"/>
</dbReference>
<organism evidence="1 2">
    <name type="scientific">Salegentibacter mishustinae</name>
    <dbReference type="NCBI Taxonomy" id="270918"/>
    <lineage>
        <taxon>Bacteria</taxon>
        <taxon>Pseudomonadati</taxon>
        <taxon>Bacteroidota</taxon>
        <taxon>Flavobacteriia</taxon>
        <taxon>Flavobacteriales</taxon>
        <taxon>Flavobacteriaceae</taxon>
        <taxon>Salegentibacter</taxon>
    </lineage>
</organism>
<dbReference type="Proteomes" id="UP000051643">
    <property type="component" value="Unassembled WGS sequence"/>
</dbReference>
<sequence>MLTANKEIILLLTGTIERNSSDVLAVKDPEIRKQQYLEAISFYLANTPYKIVFSENSGYSLAEYFPGSERLEFITFQSPVSSPDRGKGWKELEIIDYTLRKSRFIKGTSLIVKITGRLKVLNINKLANPAQKLISSNNKLVMSNIYQRLKMDSRCFLFTKEFWPYLKENGNSINLGFSFEKALWQAIMDFKLKGKGDYRQFSQPLRIKGISGGFGIPYKHGNLIIFVKQLKHFLCPIAYREILK</sequence>
<accession>A0A0Q9Z6D4</accession>
<protein>
    <submittedName>
        <fullName evidence="1">Uncharacterized protein</fullName>
    </submittedName>
</protein>
<dbReference type="STRING" id="270918.APR42_06445"/>
<comment type="caution">
    <text evidence="1">The sequence shown here is derived from an EMBL/GenBank/DDBJ whole genome shotgun (WGS) entry which is preliminary data.</text>
</comment>
<proteinExistence type="predicted"/>